<dbReference type="InterPro" id="IPR003593">
    <property type="entry name" value="AAA+_ATPase"/>
</dbReference>
<dbReference type="InterPro" id="IPR005892">
    <property type="entry name" value="Gly-betaine_transp_ATP-bd"/>
</dbReference>
<proteinExistence type="inferred from homology"/>
<dbReference type="AlphaFoldDB" id="A0A7M2RI05"/>
<comment type="catalytic activity">
    <reaction evidence="6">
        <text>a quaternary ammonium(out) + ATP + H2O = a quaternary ammonium(in) + ADP + phosphate + H(+)</text>
        <dbReference type="Rhea" id="RHEA:11036"/>
        <dbReference type="ChEBI" id="CHEBI:15377"/>
        <dbReference type="ChEBI" id="CHEBI:15378"/>
        <dbReference type="ChEBI" id="CHEBI:30616"/>
        <dbReference type="ChEBI" id="CHEBI:35267"/>
        <dbReference type="ChEBI" id="CHEBI:43474"/>
        <dbReference type="ChEBI" id="CHEBI:456216"/>
    </reaction>
</comment>
<dbReference type="NCBIfam" id="TIGR01186">
    <property type="entry name" value="proV"/>
    <property type="match status" value="1"/>
</dbReference>
<dbReference type="KEGG" id="bliq:INP51_14695"/>
<keyword evidence="2 6" id="KW-0813">Transport</keyword>
<evidence type="ECO:0000256" key="2">
    <source>
        <dbReference type="ARBA" id="ARBA00022448"/>
    </source>
</evidence>
<dbReference type="CDD" id="cd03294">
    <property type="entry name" value="ABC_Pro_Gly_Betaine"/>
    <property type="match status" value="1"/>
</dbReference>
<dbReference type="PROSITE" id="PS00211">
    <property type="entry name" value="ABC_TRANSPORTER_1"/>
    <property type="match status" value="1"/>
</dbReference>
<dbReference type="Proteomes" id="UP000593601">
    <property type="component" value="Chromosome"/>
</dbReference>
<dbReference type="PANTHER" id="PTHR43869:SF1">
    <property type="entry name" value="GLYCINE BETAINE_PROLINE BETAINE TRANSPORT SYSTEM ATP-BINDING PROTEIN PROV"/>
    <property type="match status" value="1"/>
</dbReference>
<dbReference type="Gene3D" id="3.40.50.300">
    <property type="entry name" value="P-loop containing nucleotide triphosphate hydrolases"/>
    <property type="match status" value="1"/>
</dbReference>
<dbReference type="SUPFAM" id="SSF52540">
    <property type="entry name" value="P-loop containing nucleoside triphosphate hydrolases"/>
    <property type="match status" value="1"/>
</dbReference>
<dbReference type="GO" id="GO:0005524">
    <property type="term" value="F:ATP binding"/>
    <property type="evidence" value="ECO:0007669"/>
    <property type="project" value="UniProtKB-UniRule"/>
</dbReference>
<accession>A0A7M2RI05</accession>
<dbReference type="Pfam" id="PF00005">
    <property type="entry name" value="ABC_tran"/>
    <property type="match status" value="1"/>
</dbReference>
<organism evidence="8 9">
    <name type="scientific">Blautia liquoris</name>
    <dbReference type="NCBI Taxonomy" id="2779518"/>
    <lineage>
        <taxon>Bacteria</taxon>
        <taxon>Bacillati</taxon>
        <taxon>Bacillota</taxon>
        <taxon>Clostridia</taxon>
        <taxon>Lachnospirales</taxon>
        <taxon>Lachnospiraceae</taxon>
        <taxon>Blautia</taxon>
    </lineage>
</organism>
<keyword evidence="9" id="KW-1185">Reference proteome</keyword>
<dbReference type="GO" id="GO:0015418">
    <property type="term" value="F:ABC-type quaternary ammonium compound transporting activity"/>
    <property type="evidence" value="ECO:0007669"/>
    <property type="project" value="UniProtKB-EC"/>
</dbReference>
<evidence type="ECO:0000256" key="5">
    <source>
        <dbReference type="ARBA" id="ARBA00023122"/>
    </source>
</evidence>
<dbReference type="RefSeq" id="WP_193735524.1">
    <property type="nucleotide sequence ID" value="NZ_CP063304.1"/>
</dbReference>
<dbReference type="PANTHER" id="PTHR43869">
    <property type="entry name" value="GLYCINE BETAINE/PROLINE BETAINE TRANSPORT SYSTEM ATP-BINDING PROTEIN PROV"/>
    <property type="match status" value="1"/>
</dbReference>
<reference evidence="8 9" key="1">
    <citation type="submission" date="2020-10" db="EMBL/GenBank/DDBJ databases">
        <title>Blautia liquoris sp.nov., isolated from the mud in a fermentation cellar used for the production of Chinese strong-flavoured liquor.</title>
        <authorList>
            <person name="Lu L."/>
        </authorList>
    </citation>
    <scope>NUCLEOTIDE SEQUENCE [LARGE SCALE GENOMIC DNA]</scope>
    <source>
        <strain evidence="8 9">LZLJ-3</strain>
    </source>
</reference>
<protein>
    <recommendedName>
        <fullName evidence="6">Quaternary amine transport ATP-binding protein</fullName>
        <ecNumber evidence="6">7.6.2.9</ecNumber>
    </recommendedName>
</protein>
<dbReference type="EMBL" id="CP063304">
    <property type="protein sequence ID" value="QOV19177.1"/>
    <property type="molecule type" value="Genomic_DNA"/>
</dbReference>
<keyword evidence="4 6" id="KW-0067">ATP-binding</keyword>
<dbReference type="EC" id="7.6.2.9" evidence="6"/>
<sequence length="288" mass="32653">MEKIQVKNVYKVFGPSPNQMLHFLEEGEDKETLFKKHQHTVGVNNVSFTVEEGEIFVIMGLSGSGKSTLIRCMNRLIEPTSGEVYIDGENIITANRSRLTEIRRKKAAMVFQNFSLFPHRNILWNVAYGLEVQKVNAAQRNKKALEMLQLVGLQDYQNVKPGELSGGMQQRVGLARALATDADILLMDEAFSALDPLIRKNMQNELLELQSQIKKTILFITHDLDEALKIGDKIAIMKDGCIIQIGTPKEILCQPADDYVRTFTQDINQNEVIFKTKVPAKMMRKEEI</sequence>
<evidence type="ECO:0000256" key="4">
    <source>
        <dbReference type="ARBA" id="ARBA00022840"/>
    </source>
</evidence>
<evidence type="ECO:0000256" key="3">
    <source>
        <dbReference type="ARBA" id="ARBA00022741"/>
    </source>
</evidence>
<keyword evidence="6" id="KW-0997">Cell inner membrane</keyword>
<dbReference type="GO" id="GO:0016887">
    <property type="term" value="F:ATP hydrolysis activity"/>
    <property type="evidence" value="ECO:0007669"/>
    <property type="project" value="UniProtKB-UniRule"/>
</dbReference>
<dbReference type="GO" id="GO:0031460">
    <property type="term" value="P:glycine betaine transport"/>
    <property type="evidence" value="ECO:0007669"/>
    <property type="project" value="InterPro"/>
</dbReference>
<dbReference type="InterPro" id="IPR017871">
    <property type="entry name" value="ABC_transporter-like_CS"/>
</dbReference>
<keyword evidence="6" id="KW-0472">Membrane</keyword>
<comment type="subunit">
    <text evidence="6">The complex is probably composed of two ATP-binding proteins, two transmembrane proteins and a solute-binding protein.</text>
</comment>
<dbReference type="InterPro" id="IPR051921">
    <property type="entry name" value="ABC_osmolyte_uptake_ATP-bind"/>
</dbReference>
<dbReference type="PROSITE" id="PS50893">
    <property type="entry name" value="ABC_TRANSPORTER_2"/>
    <property type="match status" value="1"/>
</dbReference>
<keyword evidence="3 6" id="KW-0547">Nucleotide-binding</keyword>
<gene>
    <name evidence="8" type="ORF">INP51_14695</name>
</gene>
<dbReference type="InterPro" id="IPR003439">
    <property type="entry name" value="ABC_transporter-like_ATP-bd"/>
</dbReference>
<comment type="subcellular location">
    <subcellularLocation>
        <location evidence="6">Cell inner membrane</location>
        <topology evidence="6">Peripheral membrane protein</topology>
    </subcellularLocation>
</comment>
<evidence type="ECO:0000256" key="6">
    <source>
        <dbReference type="RuleBase" id="RU369116"/>
    </source>
</evidence>
<dbReference type="GO" id="GO:0005886">
    <property type="term" value="C:plasma membrane"/>
    <property type="evidence" value="ECO:0007669"/>
    <property type="project" value="UniProtKB-SubCell"/>
</dbReference>
<keyword evidence="6" id="KW-1003">Cell membrane</keyword>
<evidence type="ECO:0000256" key="1">
    <source>
        <dbReference type="ARBA" id="ARBA00005417"/>
    </source>
</evidence>
<comment type="similarity">
    <text evidence="1 6">Belongs to the ABC transporter superfamily.</text>
</comment>
<keyword evidence="5" id="KW-0129">CBS domain</keyword>
<name>A0A7M2RI05_9FIRM</name>
<evidence type="ECO:0000259" key="7">
    <source>
        <dbReference type="PROSITE" id="PS50893"/>
    </source>
</evidence>
<dbReference type="InterPro" id="IPR027417">
    <property type="entry name" value="P-loop_NTPase"/>
</dbReference>
<dbReference type="GO" id="GO:0006865">
    <property type="term" value="P:amino acid transport"/>
    <property type="evidence" value="ECO:0007669"/>
    <property type="project" value="UniProtKB-UniRule"/>
</dbReference>
<feature type="domain" description="ABC transporter" evidence="7">
    <location>
        <begin position="4"/>
        <end position="264"/>
    </location>
</feature>
<dbReference type="GO" id="GO:0006970">
    <property type="term" value="P:response to osmotic stress"/>
    <property type="evidence" value="ECO:0007669"/>
    <property type="project" value="UniProtKB-ARBA"/>
</dbReference>
<evidence type="ECO:0000313" key="9">
    <source>
        <dbReference type="Proteomes" id="UP000593601"/>
    </source>
</evidence>
<dbReference type="FunFam" id="3.40.50.300:FF:000201">
    <property type="entry name" value="Glycine betaine/L-proline ABC transporter ATP-binding protein"/>
    <property type="match status" value="1"/>
</dbReference>
<dbReference type="SMART" id="SM00382">
    <property type="entry name" value="AAA"/>
    <property type="match status" value="1"/>
</dbReference>
<evidence type="ECO:0000313" key="8">
    <source>
        <dbReference type="EMBL" id="QOV19177.1"/>
    </source>
</evidence>